<evidence type="ECO:0000256" key="7">
    <source>
        <dbReference type="ARBA" id="ARBA00022892"/>
    </source>
</evidence>
<keyword evidence="10 11" id="KW-0472">Membrane</keyword>
<gene>
    <name evidence="12" type="ORF">BCR32DRAFT_325616</name>
</gene>
<dbReference type="Proteomes" id="UP000193944">
    <property type="component" value="Unassembled WGS sequence"/>
</dbReference>
<keyword evidence="8" id="KW-0653">Protein transport</keyword>
<dbReference type="GO" id="GO:0005085">
    <property type="term" value="F:guanyl-nucleotide exchange factor activity"/>
    <property type="evidence" value="ECO:0007669"/>
    <property type="project" value="InterPro"/>
</dbReference>
<evidence type="ECO:0000313" key="12">
    <source>
        <dbReference type="EMBL" id="ORX85062.1"/>
    </source>
</evidence>
<evidence type="ECO:0000256" key="4">
    <source>
        <dbReference type="ARBA" id="ARBA00022692"/>
    </source>
</evidence>
<keyword evidence="5" id="KW-0677">Repeat</keyword>
<organism evidence="12 13">
    <name type="scientific">Anaeromyces robustus</name>
    <dbReference type="NCBI Taxonomy" id="1754192"/>
    <lineage>
        <taxon>Eukaryota</taxon>
        <taxon>Fungi</taxon>
        <taxon>Fungi incertae sedis</taxon>
        <taxon>Chytridiomycota</taxon>
        <taxon>Chytridiomycota incertae sedis</taxon>
        <taxon>Neocallimastigomycetes</taxon>
        <taxon>Neocallimastigales</taxon>
        <taxon>Neocallimastigaceae</taxon>
        <taxon>Anaeromyces</taxon>
    </lineage>
</organism>
<evidence type="ECO:0000256" key="9">
    <source>
        <dbReference type="ARBA" id="ARBA00022989"/>
    </source>
</evidence>
<dbReference type="GO" id="GO:0003400">
    <property type="term" value="P:regulation of COPII vesicle coating"/>
    <property type="evidence" value="ECO:0007669"/>
    <property type="project" value="TreeGrafter"/>
</dbReference>
<keyword evidence="6" id="KW-0256">Endoplasmic reticulum</keyword>
<sequence length="388" mass="43479">MGNENKIENCLASFNTEYPIYSLALRGDKLFVGGGKPNQLPILSCYSIKEKEFKLVSKQEFKDNVHFVSSIAIHPKERLIACGINNTEEAIEKSDDGNKSCKIFKFKNNEFQLINELHSLKGDALNDFQNNTKFNADGTLLLTAGTDGLITMFDTVDYKPIFVRDQGESVLDTHFNETGSLAVSISSKRLVVFKSANGSIVYEISNPTFNGKKEATFAAARFGHGLSKNKLFIIANIDTKRSILCTIDLSNWEKMHSKSILKSNNIKKIDISPSGSYIVYVTADNLIGLIETKTLRVIIRVKTDELTNNDDIITSICYTKEEKEIIIGTDQGHCKLLLLERTRESIIKSVLVSVSIISMLCILVLIIYTILLSRIETKTKFTEDYDEL</sequence>
<dbReference type="EMBL" id="MCFG01000041">
    <property type="protein sequence ID" value="ORX85062.1"/>
    <property type="molecule type" value="Genomic_DNA"/>
</dbReference>
<dbReference type="InterPro" id="IPR015943">
    <property type="entry name" value="WD40/YVTN_repeat-like_dom_sf"/>
</dbReference>
<keyword evidence="7" id="KW-0931">ER-Golgi transport</keyword>
<accession>A0A1Y1XH84</accession>
<evidence type="ECO:0000256" key="1">
    <source>
        <dbReference type="ARBA" id="ARBA00004389"/>
    </source>
</evidence>
<dbReference type="OrthoDB" id="2013972at2759"/>
<evidence type="ECO:0000256" key="2">
    <source>
        <dbReference type="ARBA" id="ARBA00022448"/>
    </source>
</evidence>
<reference evidence="12 13" key="2">
    <citation type="submission" date="2016-08" db="EMBL/GenBank/DDBJ databases">
        <title>Pervasive Adenine N6-methylation of Active Genes in Fungi.</title>
        <authorList>
            <consortium name="DOE Joint Genome Institute"/>
            <person name="Mondo S.J."/>
            <person name="Dannebaum R.O."/>
            <person name="Kuo R.C."/>
            <person name="Labutti K."/>
            <person name="Haridas S."/>
            <person name="Kuo A."/>
            <person name="Salamov A."/>
            <person name="Ahrendt S.R."/>
            <person name="Lipzen A."/>
            <person name="Sullivan W."/>
            <person name="Andreopoulos W.B."/>
            <person name="Clum A."/>
            <person name="Lindquist E."/>
            <person name="Daum C."/>
            <person name="Ramamoorthy G.K."/>
            <person name="Gryganskyi A."/>
            <person name="Culley D."/>
            <person name="Magnuson J.K."/>
            <person name="James T.Y."/>
            <person name="O'Malley M.A."/>
            <person name="Stajich J.E."/>
            <person name="Spatafora J.W."/>
            <person name="Visel A."/>
            <person name="Grigoriev I.V."/>
        </authorList>
    </citation>
    <scope>NUCLEOTIDE SEQUENCE [LARGE SCALE GENOMIC DNA]</scope>
    <source>
        <strain evidence="12 13">S4</strain>
    </source>
</reference>
<keyword evidence="13" id="KW-1185">Reference proteome</keyword>
<comment type="subcellular location">
    <subcellularLocation>
        <location evidence="1">Endoplasmic reticulum membrane</location>
        <topology evidence="1">Single-pass membrane protein</topology>
    </subcellularLocation>
</comment>
<evidence type="ECO:0000256" key="10">
    <source>
        <dbReference type="ARBA" id="ARBA00023136"/>
    </source>
</evidence>
<name>A0A1Y1XH84_9FUNG</name>
<evidence type="ECO:0000256" key="6">
    <source>
        <dbReference type="ARBA" id="ARBA00022824"/>
    </source>
</evidence>
<keyword evidence="2" id="KW-0813">Transport</keyword>
<keyword evidence="4 11" id="KW-0812">Transmembrane</keyword>
<dbReference type="Gene3D" id="2.130.10.10">
    <property type="entry name" value="YVTN repeat-like/Quinoprotein amine dehydrogenase"/>
    <property type="match status" value="1"/>
</dbReference>
<evidence type="ECO:0000256" key="3">
    <source>
        <dbReference type="ARBA" id="ARBA00022574"/>
    </source>
</evidence>
<dbReference type="PANTHER" id="PTHR23284:SF0">
    <property type="entry name" value="PROLACTIN REGULATORY ELEMENT-BINDING PROTEIN"/>
    <property type="match status" value="1"/>
</dbReference>
<evidence type="ECO:0000256" key="5">
    <source>
        <dbReference type="ARBA" id="ARBA00022737"/>
    </source>
</evidence>
<dbReference type="GO" id="GO:0015031">
    <property type="term" value="P:protein transport"/>
    <property type="evidence" value="ECO:0007669"/>
    <property type="project" value="UniProtKB-KW"/>
</dbReference>
<evidence type="ECO:0000256" key="11">
    <source>
        <dbReference type="SAM" id="Phobius"/>
    </source>
</evidence>
<dbReference type="AlphaFoldDB" id="A0A1Y1XH84"/>
<proteinExistence type="predicted"/>
<reference evidence="12 13" key="1">
    <citation type="submission" date="2016-08" db="EMBL/GenBank/DDBJ databases">
        <title>A Parts List for Fungal Cellulosomes Revealed by Comparative Genomics.</title>
        <authorList>
            <consortium name="DOE Joint Genome Institute"/>
            <person name="Haitjema C.H."/>
            <person name="Gilmore S.P."/>
            <person name="Henske J.K."/>
            <person name="Solomon K.V."/>
            <person name="De Groot R."/>
            <person name="Kuo A."/>
            <person name="Mondo S.J."/>
            <person name="Salamov A.A."/>
            <person name="Labutti K."/>
            <person name="Zhao Z."/>
            <person name="Chiniquy J."/>
            <person name="Barry K."/>
            <person name="Brewer H.M."/>
            <person name="Purvine S.O."/>
            <person name="Wright A.T."/>
            <person name="Boxma B."/>
            <person name="Van Alen T."/>
            <person name="Hackstein J.H."/>
            <person name="Baker S.E."/>
            <person name="Grigoriev I.V."/>
            <person name="O'Malley M.A."/>
        </authorList>
    </citation>
    <scope>NUCLEOTIDE SEQUENCE [LARGE SCALE GENOMIC DNA]</scope>
    <source>
        <strain evidence="12 13">S4</strain>
    </source>
</reference>
<evidence type="ECO:0000256" key="8">
    <source>
        <dbReference type="ARBA" id="ARBA00022927"/>
    </source>
</evidence>
<dbReference type="STRING" id="1754192.A0A1Y1XH84"/>
<feature type="transmembrane region" description="Helical" evidence="11">
    <location>
        <begin position="350"/>
        <end position="371"/>
    </location>
</feature>
<protein>
    <submittedName>
        <fullName evidence="12">WD40 repeat-like protein</fullName>
    </submittedName>
</protein>
<dbReference type="GO" id="GO:0005789">
    <property type="term" value="C:endoplasmic reticulum membrane"/>
    <property type="evidence" value="ECO:0007669"/>
    <property type="project" value="UniProtKB-SubCell"/>
</dbReference>
<dbReference type="InterPro" id="IPR045260">
    <property type="entry name" value="Sec12-like"/>
</dbReference>
<comment type="caution">
    <text evidence="12">The sequence shown here is derived from an EMBL/GenBank/DDBJ whole genome shotgun (WGS) entry which is preliminary data.</text>
</comment>
<dbReference type="PANTHER" id="PTHR23284">
    <property type="entry name" value="PROLACTIN REGULATORY ELEMENT BINDING PROTEIN"/>
    <property type="match status" value="1"/>
</dbReference>
<evidence type="ECO:0000313" key="13">
    <source>
        <dbReference type="Proteomes" id="UP000193944"/>
    </source>
</evidence>
<keyword evidence="9 11" id="KW-1133">Transmembrane helix</keyword>
<keyword evidence="3" id="KW-0853">WD repeat</keyword>
<dbReference type="GO" id="GO:0006888">
    <property type="term" value="P:endoplasmic reticulum to Golgi vesicle-mediated transport"/>
    <property type="evidence" value="ECO:0007669"/>
    <property type="project" value="TreeGrafter"/>
</dbReference>
<dbReference type="InterPro" id="IPR036322">
    <property type="entry name" value="WD40_repeat_dom_sf"/>
</dbReference>
<dbReference type="SUPFAM" id="SSF50978">
    <property type="entry name" value="WD40 repeat-like"/>
    <property type="match status" value="1"/>
</dbReference>